<evidence type="ECO:0000256" key="5">
    <source>
        <dbReference type="ARBA" id="ARBA00022692"/>
    </source>
</evidence>
<dbReference type="GO" id="GO:0022857">
    <property type="term" value="F:transmembrane transporter activity"/>
    <property type="evidence" value="ECO:0007669"/>
    <property type="project" value="InterPro"/>
</dbReference>
<dbReference type="Gene3D" id="1.20.1250.20">
    <property type="entry name" value="MFS general substrate transporter like domains"/>
    <property type="match status" value="1"/>
</dbReference>
<evidence type="ECO:0000256" key="7">
    <source>
        <dbReference type="ARBA" id="ARBA00023136"/>
    </source>
</evidence>
<evidence type="ECO:0000256" key="1">
    <source>
        <dbReference type="ARBA" id="ARBA00004651"/>
    </source>
</evidence>
<protein>
    <submittedName>
        <fullName evidence="10">DHA2 family efflux MFS transporter permease subunit</fullName>
    </submittedName>
</protein>
<evidence type="ECO:0000256" key="6">
    <source>
        <dbReference type="ARBA" id="ARBA00022989"/>
    </source>
</evidence>
<feature type="transmembrane region" description="Helical" evidence="8">
    <location>
        <begin position="187"/>
        <end position="208"/>
    </location>
</feature>
<evidence type="ECO:0000256" key="2">
    <source>
        <dbReference type="ARBA" id="ARBA00008537"/>
    </source>
</evidence>
<comment type="similarity">
    <text evidence="2">Belongs to the major facilitator superfamily. EmrB family.</text>
</comment>
<dbReference type="InterPro" id="IPR011701">
    <property type="entry name" value="MFS"/>
</dbReference>
<dbReference type="CDD" id="cd17503">
    <property type="entry name" value="MFS_LmrB_MDR_like"/>
    <property type="match status" value="1"/>
</dbReference>
<dbReference type="InterPro" id="IPR020846">
    <property type="entry name" value="MFS_dom"/>
</dbReference>
<feature type="transmembrane region" description="Helical" evidence="8">
    <location>
        <begin position="282"/>
        <end position="302"/>
    </location>
</feature>
<evidence type="ECO:0000256" key="8">
    <source>
        <dbReference type="SAM" id="Phobius"/>
    </source>
</evidence>
<keyword evidence="3" id="KW-0813">Transport</keyword>
<evidence type="ECO:0000259" key="9">
    <source>
        <dbReference type="PROSITE" id="PS50850"/>
    </source>
</evidence>
<accession>A0A6G9YQH8</accession>
<dbReference type="AlphaFoldDB" id="A0A6G9YQH8"/>
<dbReference type="SUPFAM" id="SSF103473">
    <property type="entry name" value="MFS general substrate transporter"/>
    <property type="match status" value="1"/>
</dbReference>
<keyword evidence="11" id="KW-1185">Reference proteome</keyword>
<sequence length="561" mass="58624">MPSRRTRPTPRSAAPAWSVRRRVCAPRRWGSGAVPAWYRIRTSCGDDTAPTDRRVGLIISWVDTIFRRDDTSEVTISNLSEDASERPGLTPRARKAVVVVLIGAILAFLDATVVNVALKSLSGTLDSSLDAIQWVVTVYLLAQAAVLPVTGWAVRRIGAKRLYLVSLLVFVIASVACGLSGGVGELIAARVFQGIGGGVMVPAGQMILVTAAGQRGLARVMAAVGIPMVLTPVVGPTIGGLLLENVGWQWIFLINVPLGLVGLLLALRLLPADERAESAGPLDVFGLALASLGMACLTYALAEAGSLGISAPRVLITGAVGIVALAAFVLRSLRVAHPVLDVRLYRDALFSSASIATFIFGAATFGAMVLLPLYFQLVRHQDAAHTGMMLAPQGIGAAVAMAVSSRVFDRIGSRICVLGSVIGIIATLPFMLITADMPYWVLAAAMVVRGAGIGLAVMPAMTVALGTLRPEKISDATPQLNIMQRLGGSIGTAVFVIILDKSLRDKGIQPADQAAAFGVTFAWVLAAAVLATLPTIVMAVLERRAARPDSGATLAGIVAPD</sequence>
<feature type="transmembrane region" description="Helical" evidence="8">
    <location>
        <begin position="248"/>
        <end position="270"/>
    </location>
</feature>
<gene>
    <name evidence="10" type="ORF">F5544_36675</name>
</gene>
<feature type="transmembrane region" description="Helical" evidence="8">
    <location>
        <begin position="314"/>
        <end position="336"/>
    </location>
</feature>
<dbReference type="InterPro" id="IPR004638">
    <property type="entry name" value="EmrB-like"/>
</dbReference>
<dbReference type="PROSITE" id="PS50850">
    <property type="entry name" value="MFS"/>
    <property type="match status" value="1"/>
</dbReference>
<dbReference type="Pfam" id="PF07690">
    <property type="entry name" value="MFS_1"/>
    <property type="match status" value="1"/>
</dbReference>
<feature type="transmembrane region" description="Helical" evidence="8">
    <location>
        <begin position="220"/>
        <end position="242"/>
    </location>
</feature>
<keyword evidence="7 8" id="KW-0472">Membrane</keyword>
<dbReference type="KEGG" id="nah:F5544_36675"/>
<dbReference type="PANTHER" id="PTHR42718:SF9">
    <property type="entry name" value="MAJOR FACILITATOR SUPERFAMILY MULTIDRUG TRANSPORTER MFSC"/>
    <property type="match status" value="1"/>
</dbReference>
<evidence type="ECO:0000313" key="10">
    <source>
        <dbReference type="EMBL" id="QIS15163.1"/>
    </source>
</evidence>
<feature type="transmembrane region" description="Helical" evidence="8">
    <location>
        <begin position="348"/>
        <end position="371"/>
    </location>
</feature>
<feature type="domain" description="Major facilitator superfamily (MFS) profile" evidence="9">
    <location>
        <begin position="96"/>
        <end position="544"/>
    </location>
</feature>
<proteinExistence type="inferred from homology"/>
<dbReference type="Proteomes" id="UP000503540">
    <property type="component" value="Chromosome"/>
</dbReference>
<evidence type="ECO:0000256" key="4">
    <source>
        <dbReference type="ARBA" id="ARBA00022475"/>
    </source>
</evidence>
<feature type="transmembrane region" description="Helical" evidence="8">
    <location>
        <begin position="415"/>
        <end position="433"/>
    </location>
</feature>
<dbReference type="NCBIfam" id="TIGR00711">
    <property type="entry name" value="efflux_EmrB"/>
    <property type="match status" value="1"/>
</dbReference>
<organism evidence="10 11">
    <name type="scientific">Nocardia arthritidis</name>
    <dbReference type="NCBI Taxonomy" id="228602"/>
    <lineage>
        <taxon>Bacteria</taxon>
        <taxon>Bacillati</taxon>
        <taxon>Actinomycetota</taxon>
        <taxon>Actinomycetes</taxon>
        <taxon>Mycobacteriales</taxon>
        <taxon>Nocardiaceae</taxon>
        <taxon>Nocardia</taxon>
    </lineage>
</organism>
<feature type="transmembrane region" description="Helical" evidence="8">
    <location>
        <begin position="439"/>
        <end position="465"/>
    </location>
</feature>
<evidence type="ECO:0000256" key="3">
    <source>
        <dbReference type="ARBA" id="ARBA00022448"/>
    </source>
</evidence>
<dbReference type="EMBL" id="CP046172">
    <property type="protein sequence ID" value="QIS15163.1"/>
    <property type="molecule type" value="Genomic_DNA"/>
</dbReference>
<evidence type="ECO:0000313" key="11">
    <source>
        <dbReference type="Proteomes" id="UP000503540"/>
    </source>
</evidence>
<name>A0A6G9YQH8_9NOCA</name>
<dbReference type="GO" id="GO:0005886">
    <property type="term" value="C:plasma membrane"/>
    <property type="evidence" value="ECO:0007669"/>
    <property type="project" value="UniProtKB-SubCell"/>
</dbReference>
<keyword evidence="6 8" id="KW-1133">Transmembrane helix</keyword>
<comment type="subcellular location">
    <subcellularLocation>
        <location evidence="1">Cell membrane</location>
        <topology evidence="1">Multi-pass membrane protein</topology>
    </subcellularLocation>
</comment>
<feature type="transmembrane region" description="Helical" evidence="8">
    <location>
        <begin position="131"/>
        <end position="150"/>
    </location>
</feature>
<dbReference type="InterPro" id="IPR036259">
    <property type="entry name" value="MFS_trans_sf"/>
</dbReference>
<keyword evidence="5 8" id="KW-0812">Transmembrane</keyword>
<reference evidence="10 11" key="1">
    <citation type="journal article" date="2019" name="ACS Chem. Biol.">
        <title>Identification and Mobilization of a Cryptic Antibiotic Biosynthesis Gene Locus from a Human-Pathogenic Nocardia Isolate.</title>
        <authorList>
            <person name="Herisse M."/>
            <person name="Ishida K."/>
            <person name="Porter J.L."/>
            <person name="Howden B."/>
            <person name="Hertweck C."/>
            <person name="Stinear T.P."/>
            <person name="Pidot S.J."/>
        </authorList>
    </citation>
    <scope>NUCLEOTIDE SEQUENCE [LARGE SCALE GENOMIC DNA]</scope>
    <source>
        <strain evidence="10 11">AUSMDU00012717</strain>
    </source>
</reference>
<feature type="transmembrane region" description="Helical" evidence="8">
    <location>
        <begin position="162"/>
        <end position="181"/>
    </location>
</feature>
<dbReference type="PANTHER" id="PTHR42718">
    <property type="entry name" value="MAJOR FACILITATOR SUPERFAMILY MULTIDRUG TRANSPORTER MFSC"/>
    <property type="match status" value="1"/>
</dbReference>
<feature type="transmembrane region" description="Helical" evidence="8">
    <location>
        <begin position="515"/>
        <end position="541"/>
    </location>
</feature>
<dbReference type="Gene3D" id="1.20.1720.10">
    <property type="entry name" value="Multidrug resistance protein D"/>
    <property type="match status" value="1"/>
</dbReference>
<feature type="transmembrane region" description="Helical" evidence="8">
    <location>
        <begin position="486"/>
        <end position="503"/>
    </location>
</feature>
<feature type="transmembrane region" description="Helical" evidence="8">
    <location>
        <begin position="383"/>
        <end position="403"/>
    </location>
</feature>
<feature type="transmembrane region" description="Helical" evidence="8">
    <location>
        <begin position="96"/>
        <end position="119"/>
    </location>
</feature>
<keyword evidence="4" id="KW-1003">Cell membrane</keyword>